<feature type="signal peptide" evidence="1">
    <location>
        <begin position="1"/>
        <end position="23"/>
    </location>
</feature>
<protein>
    <recommendedName>
        <fullName evidence="4">Peptidase</fullName>
    </recommendedName>
</protein>
<comment type="caution">
    <text evidence="2">The sequence shown here is derived from an EMBL/GenBank/DDBJ whole genome shotgun (WGS) entry which is preliminary data.</text>
</comment>
<dbReference type="AlphaFoldDB" id="A0A4R4DVB8"/>
<dbReference type="RefSeq" id="WP_131853972.1">
    <property type="nucleotide sequence ID" value="NZ_SKFH01000045.1"/>
</dbReference>
<keyword evidence="1" id="KW-0732">Signal</keyword>
<organism evidence="2 3">
    <name type="scientific">Flaviaesturariibacter aridisoli</name>
    <dbReference type="NCBI Taxonomy" id="2545761"/>
    <lineage>
        <taxon>Bacteria</taxon>
        <taxon>Pseudomonadati</taxon>
        <taxon>Bacteroidota</taxon>
        <taxon>Chitinophagia</taxon>
        <taxon>Chitinophagales</taxon>
        <taxon>Chitinophagaceae</taxon>
        <taxon>Flaviaestuariibacter</taxon>
    </lineage>
</organism>
<dbReference type="InterPro" id="IPR024079">
    <property type="entry name" value="MetalloPept_cat_dom_sf"/>
</dbReference>
<accession>A0A4R4DVB8</accession>
<feature type="chain" id="PRO_5020560336" description="Peptidase" evidence="1">
    <location>
        <begin position="24"/>
        <end position="248"/>
    </location>
</feature>
<dbReference type="PROSITE" id="PS51257">
    <property type="entry name" value="PROKAR_LIPOPROTEIN"/>
    <property type="match status" value="1"/>
</dbReference>
<name>A0A4R4DVB8_9BACT</name>
<proteinExistence type="predicted"/>
<dbReference type="SUPFAM" id="SSF55486">
    <property type="entry name" value="Metalloproteases ('zincins'), catalytic domain"/>
    <property type="match status" value="1"/>
</dbReference>
<sequence>MKILPVVLLLAILAALGCRKSLAEEAPDFSYHHGRIGASANDLLSDSNYRSLTVEIQYMTGFRPDSAALVNLYYFLAEHLHKPQGIRVLTKAIAPEKDTLSSLGEVAAIERANRTRYNRGDELAIYILYTNGVYVEPNLLGYAYRNTSAVLFGKNIWENANRKGRPSRSDLETKVLQHEVAHLMGLVNVGTALQSDHKDNDHGKHCRNRNCLMYYLTETEESPSFLMKKPLPRLDEACRADLRANGGK</sequence>
<evidence type="ECO:0008006" key="4">
    <source>
        <dbReference type="Google" id="ProtNLM"/>
    </source>
</evidence>
<evidence type="ECO:0000313" key="2">
    <source>
        <dbReference type="EMBL" id="TCZ66303.1"/>
    </source>
</evidence>
<gene>
    <name evidence="2" type="ORF">E0486_16930</name>
</gene>
<keyword evidence="3" id="KW-1185">Reference proteome</keyword>
<dbReference type="GO" id="GO:0008237">
    <property type="term" value="F:metallopeptidase activity"/>
    <property type="evidence" value="ECO:0007669"/>
    <property type="project" value="InterPro"/>
</dbReference>
<evidence type="ECO:0000256" key="1">
    <source>
        <dbReference type="SAM" id="SignalP"/>
    </source>
</evidence>
<dbReference type="Gene3D" id="3.40.390.10">
    <property type="entry name" value="Collagenase (Catalytic Domain)"/>
    <property type="match status" value="1"/>
</dbReference>
<dbReference type="EMBL" id="SKFH01000045">
    <property type="protein sequence ID" value="TCZ66303.1"/>
    <property type="molecule type" value="Genomic_DNA"/>
</dbReference>
<dbReference type="OrthoDB" id="1121673at2"/>
<reference evidence="2 3" key="1">
    <citation type="submission" date="2019-03" db="EMBL/GenBank/DDBJ databases">
        <authorList>
            <person name="Kim M.K.M."/>
        </authorList>
    </citation>
    <scope>NUCLEOTIDE SEQUENCE [LARGE SCALE GENOMIC DNA]</scope>
    <source>
        <strain evidence="2 3">17J68-15</strain>
    </source>
</reference>
<dbReference type="Proteomes" id="UP000295164">
    <property type="component" value="Unassembled WGS sequence"/>
</dbReference>
<evidence type="ECO:0000313" key="3">
    <source>
        <dbReference type="Proteomes" id="UP000295164"/>
    </source>
</evidence>